<accession>A0A1H5K8R8</accession>
<evidence type="ECO:0000313" key="2">
    <source>
        <dbReference type="Proteomes" id="UP000198985"/>
    </source>
</evidence>
<gene>
    <name evidence="1" type="ORF">SAMN04490194_3072</name>
</gene>
<dbReference type="AlphaFoldDB" id="A0A1H5K8R8"/>
<reference evidence="1 2" key="1">
    <citation type="submission" date="2016-10" db="EMBL/GenBank/DDBJ databases">
        <authorList>
            <person name="de Groot N.N."/>
        </authorList>
    </citation>
    <scope>NUCLEOTIDE SEQUENCE [LARGE SCALE GENOMIC DNA]</scope>
    <source>
        <strain evidence="1 2">BS3662</strain>
    </source>
</reference>
<dbReference type="Proteomes" id="UP000198985">
    <property type="component" value="Unassembled WGS sequence"/>
</dbReference>
<organism evidence="1 2">
    <name type="scientific">Pseudomonas migulae</name>
    <dbReference type="NCBI Taxonomy" id="78543"/>
    <lineage>
        <taxon>Bacteria</taxon>
        <taxon>Pseudomonadati</taxon>
        <taxon>Pseudomonadota</taxon>
        <taxon>Gammaproteobacteria</taxon>
        <taxon>Pseudomonadales</taxon>
        <taxon>Pseudomonadaceae</taxon>
        <taxon>Pseudomonas</taxon>
    </lineage>
</organism>
<proteinExistence type="predicted"/>
<protein>
    <submittedName>
        <fullName evidence="1">Uncharacterized protein</fullName>
    </submittedName>
</protein>
<name>A0A1H5K8R8_9PSED</name>
<evidence type="ECO:0000313" key="1">
    <source>
        <dbReference type="EMBL" id="SEE61195.1"/>
    </source>
</evidence>
<dbReference type="EMBL" id="FNTY01000002">
    <property type="protein sequence ID" value="SEE61195.1"/>
    <property type="molecule type" value="Genomic_DNA"/>
</dbReference>
<dbReference type="RefSeq" id="WP_084323285.1">
    <property type="nucleotide sequence ID" value="NZ_FNTY01000002.1"/>
</dbReference>
<sequence>MPIKPCEIDSDAINHCKALFLEAGRLNDQAYAVLDEPFSTQTMHKFSAAKKCADEKYHQAWREWLMAREHAQPMTAPPPASHRDGR</sequence>